<accession>A0A538UAI2</accession>
<dbReference type="Proteomes" id="UP000319836">
    <property type="component" value="Unassembled WGS sequence"/>
</dbReference>
<feature type="chain" id="PRO_5021879429" description="DUF3300 domain-containing protein" evidence="1">
    <location>
        <begin position="22"/>
        <end position="154"/>
    </location>
</feature>
<organism evidence="2 3">
    <name type="scientific">Eiseniibacteriota bacterium</name>
    <dbReference type="NCBI Taxonomy" id="2212470"/>
    <lineage>
        <taxon>Bacteria</taxon>
        <taxon>Candidatus Eiseniibacteriota</taxon>
    </lineage>
</organism>
<protein>
    <recommendedName>
        <fullName evidence="4">DUF3300 domain-containing protein</fullName>
    </recommendedName>
</protein>
<evidence type="ECO:0008006" key="4">
    <source>
        <dbReference type="Google" id="ProtNLM"/>
    </source>
</evidence>
<reference evidence="2 3" key="1">
    <citation type="journal article" date="2019" name="Nat. Microbiol.">
        <title>Mediterranean grassland soil C-N compound turnover is dependent on rainfall and depth, and is mediated by genomically divergent microorganisms.</title>
        <authorList>
            <person name="Diamond S."/>
            <person name="Andeer P.F."/>
            <person name="Li Z."/>
            <person name="Crits-Christoph A."/>
            <person name="Burstein D."/>
            <person name="Anantharaman K."/>
            <person name="Lane K.R."/>
            <person name="Thomas B.C."/>
            <person name="Pan C."/>
            <person name="Northen T.R."/>
            <person name="Banfield J.F."/>
        </authorList>
    </citation>
    <scope>NUCLEOTIDE SEQUENCE [LARGE SCALE GENOMIC DNA]</scope>
    <source>
        <strain evidence="2">WS_10</strain>
    </source>
</reference>
<dbReference type="EMBL" id="VBPA01000032">
    <property type="protein sequence ID" value="TMQ72922.1"/>
    <property type="molecule type" value="Genomic_DNA"/>
</dbReference>
<gene>
    <name evidence="2" type="ORF">E6K80_01445</name>
</gene>
<proteinExistence type="predicted"/>
<evidence type="ECO:0000313" key="2">
    <source>
        <dbReference type="EMBL" id="TMQ72922.1"/>
    </source>
</evidence>
<keyword evidence="1" id="KW-0732">Signal</keyword>
<name>A0A538UAI2_UNCEI</name>
<feature type="signal peptide" evidence="1">
    <location>
        <begin position="1"/>
        <end position="21"/>
    </location>
</feature>
<evidence type="ECO:0000256" key="1">
    <source>
        <dbReference type="SAM" id="SignalP"/>
    </source>
</evidence>
<evidence type="ECO:0000313" key="3">
    <source>
        <dbReference type="Proteomes" id="UP000319836"/>
    </source>
</evidence>
<dbReference type="AlphaFoldDB" id="A0A538UAI2"/>
<comment type="caution">
    <text evidence="2">The sequence shown here is derived from an EMBL/GenBank/DDBJ whole genome shotgun (WGS) entry which is preliminary data.</text>
</comment>
<sequence>MKLRDSLVVALGLLVPFTAQAATSVGVSINIGNAPPPPAMVVREEPELVLVPNSSVYVCDDDRIGYDTFRYGVYWYIYNDGYWYRAHRWGGPFRAIEVRYVPRPIWAVPERRWHHHPHGGPPGLVKKGWVGDDREVVVEKRGHGHGHGRGRWPD</sequence>